<proteinExistence type="predicted"/>
<accession>A0A0F9SQB7</accession>
<dbReference type="EMBL" id="LAZR01000547">
    <property type="protein sequence ID" value="KKN64672.1"/>
    <property type="molecule type" value="Genomic_DNA"/>
</dbReference>
<evidence type="ECO:0000313" key="1">
    <source>
        <dbReference type="EMBL" id="KKN64672.1"/>
    </source>
</evidence>
<dbReference type="AlphaFoldDB" id="A0A0F9SQB7"/>
<dbReference type="SUPFAM" id="SSF56399">
    <property type="entry name" value="ADP-ribosylation"/>
    <property type="match status" value="1"/>
</dbReference>
<comment type="caution">
    <text evidence="1">The sequence shown here is derived from an EMBL/GenBank/DDBJ whole genome shotgun (WGS) entry which is preliminary data.</text>
</comment>
<reference evidence="1" key="1">
    <citation type="journal article" date="2015" name="Nature">
        <title>Complex archaea that bridge the gap between prokaryotes and eukaryotes.</title>
        <authorList>
            <person name="Spang A."/>
            <person name="Saw J.H."/>
            <person name="Jorgensen S.L."/>
            <person name="Zaremba-Niedzwiedzka K."/>
            <person name="Martijn J."/>
            <person name="Lind A.E."/>
            <person name="van Eijk R."/>
            <person name="Schleper C."/>
            <person name="Guy L."/>
            <person name="Ettema T.J."/>
        </authorList>
    </citation>
    <scope>NUCLEOTIDE SEQUENCE</scope>
</reference>
<protein>
    <submittedName>
        <fullName evidence="1">Uncharacterized protein</fullName>
    </submittedName>
</protein>
<gene>
    <name evidence="1" type="ORF">LCGC14_0489410</name>
</gene>
<organism evidence="1">
    <name type="scientific">marine sediment metagenome</name>
    <dbReference type="NCBI Taxonomy" id="412755"/>
    <lineage>
        <taxon>unclassified sequences</taxon>
        <taxon>metagenomes</taxon>
        <taxon>ecological metagenomes</taxon>
    </lineage>
</organism>
<name>A0A0F9SQB7_9ZZZZ</name>
<sequence length="681" mass="77142">MNTLEHPLNYPMPASPEEIQLIAIDIILAKDRSTRRAHRNYVLMHRKAERKIVPKIKEWLEFTDKKLRAGLSRMRGQTPATMVKSIADWEKIRRHGEELIKPELMEILTEGGNAVMERRMVEKQARFDPIGIEAVNWVNTHGAELVVEITAETMQGIRDVITTGIQAGKSMPAIARELRPIVGLNSRQVGAVSNFHTKLIAEGVVAKEAAKKAERYAGRLHRRRTMTIARTESAYALTEGQRQGYGQMGVKNLERVEDPDAPDDDCQMNNGRIYSLAAASGVLPAHPNCEGTWVMSGKIKPPSSYANELSSHAKKYEPGITRSMKGITSDTGASLNKLEFRLKTAGSMERKMAKLAQKHPSMSMEQIAKGIQDTVRYTVVAPTKNFASIVNQIDLQLSRQGYKLKKVTNYYGKKGPYQGINAKYYDPRSKLTFEVQYHTKQGVSIVEKNHLIYEKARVSTNPEIVEALNAQMIKNWDNFVMPQGAENLFIQRANFYKNVTAAEIEIIQTWSDDSYLMIRKYLNAGEIERENMVHQFGIQIKKDAEIMEKLFLTYVDGATEMTLYRGLYGVADDTYSAFKKYKAGEIAQIDTVISSWTTNKSTMKIFSEAEGNNIRFYLKKGRTHTQELDISSFSMQAQEGEVIVNSHRFKITRIEEETLKPWTEGGKPRKVLNVYLEEIGP</sequence>
<dbReference type="Gene3D" id="3.90.176.10">
    <property type="entry name" value="Toxin ADP-ribosyltransferase, Chain A, domain 1"/>
    <property type="match status" value="1"/>
</dbReference>